<keyword evidence="6 7" id="KW-0472">Membrane</keyword>
<comment type="caution">
    <text evidence="11">The sequence shown here is derived from an EMBL/GenBank/DDBJ whole genome shotgun (WGS) entry which is preliminary data.</text>
</comment>
<evidence type="ECO:0000259" key="8">
    <source>
        <dbReference type="Pfam" id="PF00924"/>
    </source>
</evidence>
<keyword evidence="4 7" id="KW-0812">Transmembrane</keyword>
<feature type="domain" description="Mechanosensitive ion channel transmembrane helices 2/3" evidence="10">
    <location>
        <begin position="58"/>
        <end position="97"/>
    </location>
</feature>
<keyword evidence="7" id="KW-0813">Transport</keyword>
<keyword evidence="12" id="KW-1185">Reference proteome</keyword>
<evidence type="ECO:0000256" key="6">
    <source>
        <dbReference type="ARBA" id="ARBA00023136"/>
    </source>
</evidence>
<dbReference type="Pfam" id="PF21088">
    <property type="entry name" value="MS_channel_1st"/>
    <property type="match status" value="1"/>
</dbReference>
<dbReference type="PANTHER" id="PTHR30221:SF20">
    <property type="entry name" value="SMALL-CONDUCTANCE MECHANOSENSITIVE CHANNEL"/>
    <property type="match status" value="1"/>
</dbReference>
<gene>
    <name evidence="11" type="ORF">WG68_05560</name>
</gene>
<dbReference type="OrthoDB" id="9799209at2"/>
<comment type="similarity">
    <text evidence="2 7">Belongs to the MscS (TC 1.A.23) family.</text>
</comment>
<dbReference type="InterPro" id="IPR049142">
    <property type="entry name" value="MS_channel_1st"/>
</dbReference>
<comment type="function">
    <text evidence="7">Mechanosensitive channel that participates in the regulation of osmotic pressure changes within the cell, opening in response to stretch forces in the membrane lipid bilayer, without the need for other proteins. Contributes to normal resistance to hypoosmotic shock. Forms an ion channel of 1.0 nanosiemens conductance with a slight preference for anions.</text>
</comment>
<dbReference type="SUPFAM" id="SSF82861">
    <property type="entry name" value="Mechanosensitive channel protein MscS (YggB), transmembrane region"/>
    <property type="match status" value="1"/>
</dbReference>
<name>A0A0M2V9C7_9GAMM</name>
<organism evidence="11 12">
    <name type="scientific">Arsukibacterium ikkense</name>
    <dbReference type="NCBI Taxonomy" id="336831"/>
    <lineage>
        <taxon>Bacteria</taxon>
        <taxon>Pseudomonadati</taxon>
        <taxon>Pseudomonadota</taxon>
        <taxon>Gammaproteobacteria</taxon>
        <taxon>Chromatiales</taxon>
        <taxon>Chromatiaceae</taxon>
        <taxon>Arsukibacterium</taxon>
    </lineage>
</organism>
<evidence type="ECO:0000256" key="5">
    <source>
        <dbReference type="ARBA" id="ARBA00022989"/>
    </source>
</evidence>
<reference evidence="11 12" key="1">
    <citation type="submission" date="2015-03" db="EMBL/GenBank/DDBJ databases">
        <title>Draft genome sequences of two protease-producing strains of Arsukibacterium isolated from two cold and alkaline environments.</title>
        <authorList>
            <person name="Lylloff J.E."/>
            <person name="Skov L.B."/>
            <person name="Jepsen M."/>
            <person name="Hallin P.F."/>
            <person name="Sorensen S.J."/>
            <person name="Stougaard P."/>
            <person name="Glaring M.A."/>
        </authorList>
    </citation>
    <scope>NUCLEOTIDE SEQUENCE [LARGE SCALE GENOMIC DNA]</scope>
    <source>
        <strain evidence="11 12">GCM72</strain>
    </source>
</reference>
<comment type="caution">
    <text evidence="7">Lacks conserved residue(s) required for the propagation of feature annotation.</text>
</comment>
<dbReference type="Proteomes" id="UP000034228">
    <property type="component" value="Unassembled WGS sequence"/>
</dbReference>
<dbReference type="SUPFAM" id="SSF82689">
    <property type="entry name" value="Mechanosensitive channel protein MscS (YggB), C-terminal domain"/>
    <property type="match status" value="1"/>
</dbReference>
<accession>A0A0M2V9C7</accession>
<dbReference type="InterPro" id="IPR049278">
    <property type="entry name" value="MS_channel_C"/>
</dbReference>
<dbReference type="Gene3D" id="1.10.287.1260">
    <property type="match status" value="1"/>
</dbReference>
<keyword evidence="3" id="KW-1003">Cell membrane</keyword>
<dbReference type="InterPro" id="IPR010920">
    <property type="entry name" value="LSM_dom_sf"/>
</dbReference>
<evidence type="ECO:0000256" key="4">
    <source>
        <dbReference type="ARBA" id="ARBA00022692"/>
    </source>
</evidence>
<evidence type="ECO:0000313" key="11">
    <source>
        <dbReference type="EMBL" id="KKO46240.1"/>
    </source>
</evidence>
<protein>
    <recommendedName>
        <fullName evidence="7">Small-conductance mechanosensitive channel</fullName>
    </recommendedName>
</protein>
<keyword evidence="5 7" id="KW-1133">Transmembrane helix</keyword>
<keyword evidence="7" id="KW-0406">Ion transport</keyword>
<feature type="transmembrane region" description="Helical" evidence="7">
    <location>
        <begin position="53"/>
        <end position="71"/>
    </location>
</feature>
<dbReference type="InterPro" id="IPR045275">
    <property type="entry name" value="MscS_archaea/bacteria_type"/>
</dbReference>
<dbReference type="InterPro" id="IPR006685">
    <property type="entry name" value="MscS_channel_2nd"/>
</dbReference>
<keyword evidence="7" id="KW-0997">Cell inner membrane</keyword>
<dbReference type="PATRIC" id="fig|336831.14.peg.2852"/>
<dbReference type="Pfam" id="PF00924">
    <property type="entry name" value="MS_channel_2nd"/>
    <property type="match status" value="1"/>
</dbReference>
<dbReference type="Pfam" id="PF21082">
    <property type="entry name" value="MS_channel_3rd"/>
    <property type="match status" value="1"/>
</dbReference>
<feature type="domain" description="Mechanosensitive ion channel MscS C-terminal" evidence="9">
    <location>
        <begin position="172"/>
        <end position="253"/>
    </location>
</feature>
<evidence type="ECO:0000259" key="10">
    <source>
        <dbReference type="Pfam" id="PF21088"/>
    </source>
</evidence>
<dbReference type="GO" id="GO:0008381">
    <property type="term" value="F:mechanosensitive monoatomic ion channel activity"/>
    <property type="evidence" value="ECO:0007669"/>
    <property type="project" value="InterPro"/>
</dbReference>
<dbReference type="STRING" id="336831.WG68_05560"/>
<dbReference type="InterPro" id="IPR011066">
    <property type="entry name" value="MscS_channel_C_sf"/>
</dbReference>
<dbReference type="PANTHER" id="PTHR30221">
    <property type="entry name" value="SMALL-CONDUCTANCE MECHANOSENSITIVE CHANNEL"/>
    <property type="match status" value="1"/>
</dbReference>
<proteinExistence type="inferred from homology"/>
<dbReference type="Gene3D" id="3.30.70.100">
    <property type="match status" value="1"/>
</dbReference>
<dbReference type="InterPro" id="IPR011014">
    <property type="entry name" value="MscS_channel_TM-2"/>
</dbReference>
<evidence type="ECO:0000256" key="2">
    <source>
        <dbReference type="ARBA" id="ARBA00008017"/>
    </source>
</evidence>
<dbReference type="AlphaFoldDB" id="A0A0M2V9C7"/>
<evidence type="ECO:0000259" key="9">
    <source>
        <dbReference type="Pfam" id="PF21082"/>
    </source>
</evidence>
<sequence>MMEQFIAYLRSEQVVAILQAAILLAAGLLLASLASRAVQKLVSRNFSQHHAVLFKRLVYWLVLALFFASALRQLGFSLGVLLGAAGVLSVAIGFASQTSASNLISGLFLIGEKPFQLGDVIRVGNTTGEVLSIDLLSVKLRTFDNLYVRIPNESLIKTEMTNLTRFPIRRFDLQVGVAYKENISQVRKVLMDVADNNPLSLDEPAPLFVFNGFADSSLSIQFSVWTKRENFRDLRNSLQEEVKMAFDKAGIEIPFPQRTIIFGNGSAPISINPATPDVAPDKKDSQG</sequence>
<evidence type="ECO:0000256" key="3">
    <source>
        <dbReference type="ARBA" id="ARBA00022475"/>
    </source>
</evidence>
<feature type="domain" description="Mechanosensitive ion channel MscS" evidence="8">
    <location>
        <begin position="99"/>
        <end position="165"/>
    </location>
</feature>
<evidence type="ECO:0000256" key="1">
    <source>
        <dbReference type="ARBA" id="ARBA00004651"/>
    </source>
</evidence>
<dbReference type="InterPro" id="IPR023408">
    <property type="entry name" value="MscS_beta-dom_sf"/>
</dbReference>
<comment type="subcellular location">
    <subcellularLocation>
        <location evidence="7">Cell inner membrane</location>
        <topology evidence="7">Multi-pass membrane protein</topology>
    </subcellularLocation>
    <subcellularLocation>
        <location evidence="1">Cell membrane</location>
        <topology evidence="1">Multi-pass membrane protein</topology>
    </subcellularLocation>
</comment>
<dbReference type="EMBL" id="LAHO01000004">
    <property type="protein sequence ID" value="KKO46240.1"/>
    <property type="molecule type" value="Genomic_DNA"/>
</dbReference>
<evidence type="ECO:0000313" key="12">
    <source>
        <dbReference type="Proteomes" id="UP000034228"/>
    </source>
</evidence>
<keyword evidence="7" id="KW-0407">Ion channel</keyword>
<dbReference type="SUPFAM" id="SSF50182">
    <property type="entry name" value="Sm-like ribonucleoproteins"/>
    <property type="match status" value="1"/>
</dbReference>
<dbReference type="GO" id="GO:0005886">
    <property type="term" value="C:plasma membrane"/>
    <property type="evidence" value="ECO:0007669"/>
    <property type="project" value="UniProtKB-SubCell"/>
</dbReference>
<evidence type="ECO:0000256" key="7">
    <source>
        <dbReference type="RuleBase" id="RU369025"/>
    </source>
</evidence>
<dbReference type="Gene3D" id="2.30.30.60">
    <property type="match status" value="1"/>
</dbReference>
<comment type="subunit">
    <text evidence="7">Homoheptamer.</text>
</comment>